<protein>
    <recommendedName>
        <fullName evidence="2">Homing endonuclease LAGLIDADG domain-containing protein</fullName>
    </recommendedName>
</protein>
<feature type="non-terminal residue" evidence="1">
    <location>
        <position position="1"/>
    </location>
</feature>
<dbReference type="AlphaFoldDB" id="X1Q719"/>
<comment type="caution">
    <text evidence="1">The sequence shown here is derived from an EMBL/GenBank/DDBJ whole genome shotgun (WGS) entry which is preliminary data.</text>
</comment>
<proteinExistence type="predicted"/>
<organism evidence="1">
    <name type="scientific">marine sediment metagenome</name>
    <dbReference type="NCBI Taxonomy" id="412755"/>
    <lineage>
        <taxon>unclassified sequences</taxon>
        <taxon>metagenomes</taxon>
        <taxon>ecological metagenomes</taxon>
    </lineage>
</organism>
<reference evidence="1" key="1">
    <citation type="journal article" date="2014" name="Front. Microbiol.">
        <title>High frequency of phylogenetically diverse reductive dehalogenase-homologous genes in deep subseafloor sedimentary metagenomes.</title>
        <authorList>
            <person name="Kawai M."/>
            <person name="Futagami T."/>
            <person name="Toyoda A."/>
            <person name="Takaki Y."/>
            <person name="Nishi S."/>
            <person name="Hori S."/>
            <person name="Arai W."/>
            <person name="Tsubouchi T."/>
            <person name="Morono Y."/>
            <person name="Uchiyama I."/>
            <person name="Ito T."/>
            <person name="Fujiyama A."/>
            <person name="Inagaki F."/>
            <person name="Takami H."/>
        </authorList>
    </citation>
    <scope>NUCLEOTIDE SEQUENCE</scope>
    <source>
        <strain evidence="1">Expedition CK06-06</strain>
    </source>
</reference>
<gene>
    <name evidence="1" type="ORF">S06H3_54398</name>
</gene>
<name>X1Q719_9ZZZZ</name>
<sequence>RRKEKKGLMAILGYRITPRIAFINTDTEQLKPIKDWLHYKKIHFIVTLQKHKNPKYLPLTIIRIERFKDAALFLQIILPHLVGKKRLIGEIMFECLSKYGGRGDWSKLMREKVIRDKKTGKILGINWNVEEERQRFLEIMKHRDKITTLNGGYKAKYNYAFFTNLWGM</sequence>
<evidence type="ECO:0000313" key="1">
    <source>
        <dbReference type="EMBL" id="GAI50546.1"/>
    </source>
</evidence>
<evidence type="ECO:0008006" key="2">
    <source>
        <dbReference type="Google" id="ProtNLM"/>
    </source>
</evidence>
<dbReference type="EMBL" id="BARV01034782">
    <property type="protein sequence ID" value="GAI50546.1"/>
    <property type="molecule type" value="Genomic_DNA"/>
</dbReference>
<accession>X1Q719</accession>